<evidence type="ECO:0000313" key="1">
    <source>
        <dbReference type="EMBL" id="JAD43493.1"/>
    </source>
</evidence>
<reference evidence="1" key="2">
    <citation type="journal article" date="2015" name="Data Brief">
        <title>Shoot transcriptome of the giant reed, Arundo donax.</title>
        <authorList>
            <person name="Barrero R.A."/>
            <person name="Guerrero F.D."/>
            <person name="Moolhuijzen P."/>
            <person name="Goolsby J.A."/>
            <person name="Tidwell J."/>
            <person name="Bellgard S.E."/>
            <person name="Bellgard M.I."/>
        </authorList>
    </citation>
    <scope>NUCLEOTIDE SEQUENCE</scope>
    <source>
        <tissue evidence="1">Shoot tissue taken approximately 20 cm above the soil surface</tissue>
    </source>
</reference>
<sequence length="29" mass="3316">MKRENLSVNCQSVSTVHLNSYKNGLAMKY</sequence>
<proteinExistence type="predicted"/>
<name>A0A0A9A0J3_ARUDO</name>
<dbReference type="AlphaFoldDB" id="A0A0A9A0J3"/>
<accession>A0A0A9A0J3</accession>
<reference evidence="1" key="1">
    <citation type="submission" date="2014-09" db="EMBL/GenBank/DDBJ databases">
        <authorList>
            <person name="Magalhaes I.L.F."/>
            <person name="Oliveira U."/>
            <person name="Santos F.R."/>
            <person name="Vidigal T.H.D.A."/>
            <person name="Brescovit A.D."/>
            <person name="Santos A.J."/>
        </authorList>
    </citation>
    <scope>NUCLEOTIDE SEQUENCE</scope>
    <source>
        <tissue evidence="1">Shoot tissue taken approximately 20 cm above the soil surface</tissue>
    </source>
</reference>
<organism evidence="1">
    <name type="scientific">Arundo donax</name>
    <name type="common">Giant reed</name>
    <name type="synonym">Donax arundinaceus</name>
    <dbReference type="NCBI Taxonomy" id="35708"/>
    <lineage>
        <taxon>Eukaryota</taxon>
        <taxon>Viridiplantae</taxon>
        <taxon>Streptophyta</taxon>
        <taxon>Embryophyta</taxon>
        <taxon>Tracheophyta</taxon>
        <taxon>Spermatophyta</taxon>
        <taxon>Magnoliopsida</taxon>
        <taxon>Liliopsida</taxon>
        <taxon>Poales</taxon>
        <taxon>Poaceae</taxon>
        <taxon>PACMAD clade</taxon>
        <taxon>Arundinoideae</taxon>
        <taxon>Arundineae</taxon>
        <taxon>Arundo</taxon>
    </lineage>
</organism>
<dbReference type="EMBL" id="GBRH01254402">
    <property type="protein sequence ID" value="JAD43493.1"/>
    <property type="molecule type" value="Transcribed_RNA"/>
</dbReference>
<protein>
    <submittedName>
        <fullName evidence="1">Uncharacterized protein</fullName>
    </submittedName>
</protein>